<name>A0A445MCD6_ENSVE</name>
<gene>
    <name evidence="1" type="ORF">BHM03_00008922</name>
</gene>
<protein>
    <submittedName>
        <fullName evidence="1">Uncharacterized protein</fullName>
    </submittedName>
</protein>
<dbReference type="Proteomes" id="UP000290560">
    <property type="component" value="Unassembled WGS sequence"/>
</dbReference>
<dbReference type="EMBL" id="KV875608">
    <property type="protein sequence ID" value="RZR71940.1"/>
    <property type="molecule type" value="Genomic_DNA"/>
</dbReference>
<evidence type="ECO:0000313" key="1">
    <source>
        <dbReference type="EMBL" id="RZR71940.1"/>
    </source>
</evidence>
<proteinExistence type="predicted"/>
<reference evidence="1" key="1">
    <citation type="journal article" date="2018" name="Data Brief">
        <title>Genome sequence data from 17 accessions of Ensete ventricosum, a staple food crop for millions in Ethiopia.</title>
        <authorList>
            <person name="Yemataw Z."/>
            <person name="Muzemil S."/>
            <person name="Ambachew D."/>
            <person name="Tripathi L."/>
            <person name="Tesfaye K."/>
            <person name="Chala A."/>
            <person name="Farbos A."/>
            <person name="O'Neill P."/>
            <person name="Moore K."/>
            <person name="Grant M."/>
            <person name="Studholme D.J."/>
        </authorList>
    </citation>
    <scope>NUCLEOTIDE SEQUENCE [LARGE SCALE GENOMIC DNA]</scope>
    <source>
        <tissue evidence="1">Leaf</tissue>
    </source>
</reference>
<sequence>MQPSSHKSTANVISQPLTTFIDDTKRTAATTTSALSPPPPSHATLFSLFPFNRNEHHCLRDAASLDRNDLPLSSQFQRCSSPVIVVLFLSREGNPATVASSPHLPPLFRCRPRRCCLPFQPRPTSSFTAILLACRQPHPCLPAVAAHNPSPAFTVAAALPPRLIVVSSTQRFLTILPLFHSASLLCVSSPSQPQHQSLRSSLSPIGNTSFSLPSDRSSVTAAAASSAIAAFSHCVKLMLANRAL</sequence>
<dbReference type="AlphaFoldDB" id="A0A445MCD6"/>
<accession>A0A445MCD6</accession>
<organism evidence="1">
    <name type="scientific">Ensete ventricosum</name>
    <name type="common">Abyssinian banana</name>
    <name type="synonym">Musa ensete</name>
    <dbReference type="NCBI Taxonomy" id="4639"/>
    <lineage>
        <taxon>Eukaryota</taxon>
        <taxon>Viridiplantae</taxon>
        <taxon>Streptophyta</taxon>
        <taxon>Embryophyta</taxon>
        <taxon>Tracheophyta</taxon>
        <taxon>Spermatophyta</taxon>
        <taxon>Magnoliopsida</taxon>
        <taxon>Liliopsida</taxon>
        <taxon>Zingiberales</taxon>
        <taxon>Musaceae</taxon>
        <taxon>Ensete</taxon>
    </lineage>
</organism>